<feature type="region of interest" description="Disordered" evidence="3">
    <location>
        <begin position="405"/>
        <end position="498"/>
    </location>
</feature>
<feature type="coiled-coil region" evidence="2">
    <location>
        <begin position="82"/>
        <end position="329"/>
    </location>
</feature>
<keyword evidence="4" id="KW-0472">Membrane</keyword>
<dbReference type="Proteomes" id="UP000326396">
    <property type="component" value="Linkage Group LG18"/>
</dbReference>
<dbReference type="CDD" id="cd00590">
    <property type="entry name" value="RRM_SF"/>
    <property type="match status" value="1"/>
</dbReference>
<feature type="compositionally biased region" description="Basic and acidic residues" evidence="3">
    <location>
        <begin position="476"/>
        <end position="495"/>
    </location>
</feature>
<evidence type="ECO:0000256" key="1">
    <source>
        <dbReference type="PROSITE-ProRule" id="PRU00176"/>
    </source>
</evidence>
<dbReference type="InterPro" id="IPR035979">
    <property type="entry name" value="RBD_domain_sf"/>
</dbReference>
<organism evidence="6 7">
    <name type="scientific">Mikania micrantha</name>
    <name type="common">bitter vine</name>
    <dbReference type="NCBI Taxonomy" id="192012"/>
    <lineage>
        <taxon>Eukaryota</taxon>
        <taxon>Viridiplantae</taxon>
        <taxon>Streptophyta</taxon>
        <taxon>Embryophyta</taxon>
        <taxon>Tracheophyta</taxon>
        <taxon>Spermatophyta</taxon>
        <taxon>Magnoliopsida</taxon>
        <taxon>eudicotyledons</taxon>
        <taxon>Gunneridae</taxon>
        <taxon>Pentapetalae</taxon>
        <taxon>asterids</taxon>
        <taxon>campanulids</taxon>
        <taxon>Asterales</taxon>
        <taxon>Asteraceae</taxon>
        <taxon>Asteroideae</taxon>
        <taxon>Heliantheae alliance</taxon>
        <taxon>Eupatorieae</taxon>
        <taxon>Mikania</taxon>
    </lineage>
</organism>
<name>A0A5N6NNR8_9ASTR</name>
<dbReference type="InterPro" id="IPR033316">
    <property type="entry name" value="RBBP8-like"/>
</dbReference>
<sequence>MECNPKQTYHVDGTDTEYISGLSTLLAATIQETKESVSQIEYLFCKQLFPDFQSKLKKICSEAKKAAEDEWKKKETDLLVQLKTLEFEKQKIVEENQFLKMENSKMKKIPNDLEEELKRKTKEIAEKRELQKNLRELLDLKANMANGNEKRMEELEEENKDLKSNLKSKCRIIEEKEESNCELLQLVQSKISLIEQKERDIKYKDDKLTELSEKLQISERKIGEEKELQETLLTKMRTNAAEILKTKQTLDECETKNRVLTNQLRILEDNSKRQQKIIEQNVSNGSELLKTRHELEELQKEKRLLLVKVKGLEDEVDKLQVEVKSKFKESTEGMELHGKLLQQIEGKNGEIMIEKQKRRDVIDAYKKLKSQYNYLCSKSGLTLENMHGSIGAKVNKDPLIHDQNILNSPVMDGKSLNSPMPACETTDHNTNQPNTEDKKEIKMIYGSRSSSPSSVAQPDSNKKTNLSSGTKRPNSHWRDTRPTKNRNGPDPHDDFLDTPLENIKEDLKKIIKEETIHHLPGPAPKDMNFDSSDDETQDLNAETGPQRLEKKSFKYIEPVRKKAERANLKGVECKQCKKFYDAVLPDDGNNNKQNLRCEHHEGVSRHRYRFAPPSTPEGSCWSSLELLSDPKSGLNQERMEGGDWKEVRRRRNQFHQGVDNRFQQKMTTFYVSNLPEGISDVRFRETFKVYGLLVDSYLAWKRDKGGNIFGFIRFKDVKDGGKLLVELNNIKLDGAKLGVNIARYNKEGNRINGSSIPVQRVSVNSQRNARGGDANTKESLENFGLFGGTVRYVGGLTVLISFSSSCEAKKFLDDNKVALLERWFSSIDLWNGNELSYDRVASFRIYGMPLSLWDSSFFRIIGECYGHVLFQPITSVEDCNLSYVQILILTSRLGRIHDRLEVAWMDRIFPIAISEEEEDWPQSFLVQNQSNSVDHHFIIWLFPIMEVLLVIRRVVAIMRAKKKGR</sequence>
<dbReference type="InterPro" id="IPR012677">
    <property type="entry name" value="Nucleotide-bd_a/b_plait_sf"/>
</dbReference>
<dbReference type="SMART" id="SM00360">
    <property type="entry name" value="RRM"/>
    <property type="match status" value="1"/>
</dbReference>
<evidence type="ECO:0000313" key="6">
    <source>
        <dbReference type="EMBL" id="KAD4982514.1"/>
    </source>
</evidence>
<dbReference type="OrthoDB" id="5801062at2759"/>
<dbReference type="InterPro" id="IPR000504">
    <property type="entry name" value="RRM_dom"/>
</dbReference>
<keyword evidence="4" id="KW-1133">Transmembrane helix</keyword>
<dbReference type="GO" id="GO:0010792">
    <property type="term" value="P:DNA double-strand break processing involved in repair via single-strand annealing"/>
    <property type="evidence" value="ECO:0007669"/>
    <property type="project" value="TreeGrafter"/>
</dbReference>
<dbReference type="Gene3D" id="3.30.70.330">
    <property type="match status" value="1"/>
</dbReference>
<dbReference type="EMBL" id="SZYD01000010">
    <property type="protein sequence ID" value="KAD4982514.1"/>
    <property type="molecule type" value="Genomic_DNA"/>
</dbReference>
<feature type="region of interest" description="Disordered" evidence="3">
    <location>
        <begin position="514"/>
        <end position="540"/>
    </location>
</feature>
<dbReference type="GO" id="GO:0003684">
    <property type="term" value="F:damaged DNA binding"/>
    <property type="evidence" value="ECO:0007669"/>
    <property type="project" value="TreeGrafter"/>
</dbReference>
<dbReference type="Pfam" id="PF00076">
    <property type="entry name" value="RRM_1"/>
    <property type="match status" value="1"/>
</dbReference>
<keyword evidence="1" id="KW-0694">RNA-binding</keyword>
<dbReference type="SUPFAM" id="SSF54928">
    <property type="entry name" value="RNA-binding domain, RBD"/>
    <property type="match status" value="1"/>
</dbReference>
<keyword evidence="7" id="KW-1185">Reference proteome</keyword>
<dbReference type="PANTHER" id="PTHR15107">
    <property type="entry name" value="RETINOBLASTOMA BINDING PROTEIN 8"/>
    <property type="match status" value="1"/>
</dbReference>
<evidence type="ECO:0000259" key="5">
    <source>
        <dbReference type="PROSITE" id="PS50102"/>
    </source>
</evidence>
<keyword evidence="2" id="KW-0175">Coiled coil</keyword>
<evidence type="ECO:0000313" key="7">
    <source>
        <dbReference type="Proteomes" id="UP000326396"/>
    </source>
</evidence>
<comment type="caution">
    <text evidence="6">The sequence shown here is derived from an EMBL/GenBank/DDBJ whole genome shotgun (WGS) entry which is preliminary data.</text>
</comment>
<gene>
    <name evidence="6" type="ORF">E3N88_19185</name>
</gene>
<evidence type="ECO:0000256" key="3">
    <source>
        <dbReference type="SAM" id="MobiDB-lite"/>
    </source>
</evidence>
<evidence type="ECO:0000256" key="4">
    <source>
        <dbReference type="SAM" id="Phobius"/>
    </source>
</evidence>
<evidence type="ECO:0000256" key="2">
    <source>
        <dbReference type="SAM" id="Coils"/>
    </source>
</evidence>
<protein>
    <recommendedName>
        <fullName evidence="5">RRM domain-containing protein</fullName>
    </recommendedName>
</protein>
<accession>A0A5N6NNR8</accession>
<dbReference type="GO" id="GO:0003723">
    <property type="term" value="F:RNA binding"/>
    <property type="evidence" value="ECO:0007669"/>
    <property type="project" value="UniProtKB-UniRule"/>
</dbReference>
<feature type="transmembrane region" description="Helical" evidence="4">
    <location>
        <begin position="937"/>
        <end position="955"/>
    </location>
</feature>
<proteinExistence type="predicted"/>
<keyword evidence="4" id="KW-0812">Transmembrane</keyword>
<feature type="compositionally biased region" description="Polar residues" evidence="3">
    <location>
        <begin position="455"/>
        <end position="472"/>
    </location>
</feature>
<dbReference type="PANTHER" id="PTHR15107:SF0">
    <property type="entry name" value="DNA ENDONUCLEASE ACTIVATOR CTP1 C-TERMINAL DOMAIN-CONTAINING PROTEIN"/>
    <property type="match status" value="1"/>
</dbReference>
<dbReference type="AlphaFoldDB" id="A0A5N6NNR8"/>
<feature type="domain" description="RRM" evidence="5">
    <location>
        <begin position="667"/>
        <end position="744"/>
    </location>
</feature>
<dbReference type="PROSITE" id="PS50102">
    <property type="entry name" value="RRM"/>
    <property type="match status" value="1"/>
</dbReference>
<reference evidence="6 7" key="1">
    <citation type="submission" date="2019-05" db="EMBL/GenBank/DDBJ databases">
        <title>Mikania micrantha, genome provides insights into the molecular mechanism of rapid growth.</title>
        <authorList>
            <person name="Liu B."/>
        </authorList>
    </citation>
    <scope>NUCLEOTIDE SEQUENCE [LARGE SCALE GENOMIC DNA]</scope>
    <source>
        <strain evidence="6">NLD-2019</strain>
        <tissue evidence="6">Leaf</tissue>
    </source>
</reference>